<dbReference type="Proteomes" id="UP001652622">
    <property type="component" value="Unplaced"/>
</dbReference>
<evidence type="ECO:0000256" key="6">
    <source>
        <dbReference type="ARBA" id="ARBA00022692"/>
    </source>
</evidence>
<dbReference type="FunFam" id="2.60.40.60:FF:000014">
    <property type="entry name" value="Cadherin 8"/>
    <property type="match status" value="1"/>
</dbReference>
<dbReference type="PANTHER" id="PTHR24027:SF89">
    <property type="entry name" value="CADHERIN-5"/>
    <property type="match status" value="1"/>
</dbReference>
<dbReference type="FunCoup" id="A0A6P9CQ97">
    <property type="interactions" value="100"/>
</dbReference>
<dbReference type="GO" id="GO:0016477">
    <property type="term" value="P:cell migration"/>
    <property type="evidence" value="ECO:0007669"/>
    <property type="project" value="TreeGrafter"/>
</dbReference>
<keyword evidence="5" id="KW-0165">Cleavage on pair of basic residues</keyword>
<keyword evidence="15" id="KW-0325">Glycoprotein</keyword>
<proteinExistence type="predicted"/>
<dbReference type="CTD" id="1003"/>
<evidence type="ECO:0000256" key="7">
    <source>
        <dbReference type="ARBA" id="ARBA00022723"/>
    </source>
</evidence>
<sequence>MASCSYFLLLLVFLIPTSSGVHGDHSSKSNTNDNLHKRMKREWIWNKMHIPEEQNGTLPHHVGKITSTIKNPNAKYVLEGEGAGTLFRVNEFTGDVSVTETLDREKKAEYELTALIYNRLTNQQLEDPSKFRIIVHDINDNAPVFVQKVFNGSVVEMSPLGTSVTKVTAVDADDPTLHGHADVFYEVTDGKNYFRIDNSGTIYTAVPDLDREQKATYTIRVKARDGMGLHAEEFGIATVIIKLIDINDNFPTFKQKNFTFEVPENVSLTGEVGRLKVEDIDEPQNRDTKYSFRQGNYQDTFKIIPNRYTNEGVIQPTKPLDFEKIPEYRFVVEATDANINYAYATRKGLENLARVIIKVIDVDEPPVFSRSSYTFTVQEEGATKISIGCVSASDPDKARRKISYHILRSTSFEISTSGCIFATKRLDREENSWHNITVAANELDQNKKRIPRLETHVPVYIKIKDINDNAPEFAFPYDPRVCENAAPGQVITRISAVDKDETPPDVKFKYFLTSEDSNFTLIDNRDNTANITVKFGQFNRELLKTHFLPIIISDNGAPSQTSTNTLTIRICQCDKEGEFTLCEEQAKQVGVGIQVLVTILVCIFTIIALTMLLIVWRRRHKKDLGVLKKNVEEIHEQLVAYDEEGGGEMDTTSYDVSVLNSARQRGILCPRMPLEDSPCKYSREQKIPENGLSGIGEMGIMIEMKKDEADNDGDILPYDTLHIFGYEGGESIAESLSSLGSGSSDLDIDYDFLNDWGPRFKMLADLYGLEPSVDLIY</sequence>
<evidence type="ECO:0000256" key="18">
    <source>
        <dbReference type="RuleBase" id="RU003318"/>
    </source>
</evidence>
<dbReference type="KEGG" id="pgut:117670309"/>
<dbReference type="InParanoid" id="A0A6P9CQ97"/>
<evidence type="ECO:0000256" key="4">
    <source>
        <dbReference type="ARBA" id="ARBA00022475"/>
    </source>
</evidence>
<keyword evidence="11 18" id="KW-0130">Cell adhesion</keyword>
<name>A0A6P9CQ97_PANGU</name>
<feature type="transmembrane region" description="Helical" evidence="20">
    <location>
        <begin position="591"/>
        <end position="616"/>
    </location>
</feature>
<comment type="subcellular location">
    <subcellularLocation>
        <location evidence="2">Cell junction</location>
        <location evidence="2">Adherens junction</location>
    </subcellularLocation>
    <subcellularLocation>
        <location evidence="1 18">Cell membrane</location>
        <topology evidence="1 18">Single-pass type I membrane protein</topology>
    </subcellularLocation>
</comment>
<dbReference type="GO" id="GO:0007156">
    <property type="term" value="P:homophilic cell adhesion via plasma membrane adhesion molecules"/>
    <property type="evidence" value="ECO:0007669"/>
    <property type="project" value="InterPro"/>
</dbReference>
<dbReference type="GO" id="GO:0008013">
    <property type="term" value="F:beta-catenin binding"/>
    <property type="evidence" value="ECO:0007669"/>
    <property type="project" value="TreeGrafter"/>
</dbReference>
<dbReference type="GO" id="GO:0000902">
    <property type="term" value="P:cell morphogenesis"/>
    <property type="evidence" value="ECO:0007669"/>
    <property type="project" value="TreeGrafter"/>
</dbReference>
<feature type="domain" description="Cadherin" evidence="22">
    <location>
        <begin position="71"/>
        <end position="145"/>
    </location>
</feature>
<keyword evidence="12" id="KW-0965">Cell junction</keyword>
<evidence type="ECO:0000256" key="3">
    <source>
        <dbReference type="ARBA" id="ARBA00021701"/>
    </source>
</evidence>
<evidence type="ECO:0000256" key="17">
    <source>
        <dbReference type="PROSITE-ProRule" id="PRU00043"/>
    </source>
</evidence>
<comment type="function">
    <text evidence="19">Cadherins are calcium-dependent cell adhesion proteins.</text>
</comment>
<keyword evidence="4" id="KW-1003">Cell membrane</keyword>
<evidence type="ECO:0000256" key="10">
    <source>
        <dbReference type="ARBA" id="ARBA00022837"/>
    </source>
</evidence>
<dbReference type="GO" id="GO:0019903">
    <property type="term" value="F:protein phosphatase binding"/>
    <property type="evidence" value="ECO:0007669"/>
    <property type="project" value="TreeGrafter"/>
</dbReference>
<keyword evidence="8 21" id="KW-0732">Signal</keyword>
<keyword evidence="23" id="KW-1185">Reference proteome</keyword>
<feature type="domain" description="Cadherin" evidence="22">
    <location>
        <begin position="473"/>
        <end position="580"/>
    </location>
</feature>
<evidence type="ECO:0000259" key="22">
    <source>
        <dbReference type="PROSITE" id="PS50268"/>
    </source>
</evidence>
<dbReference type="GO" id="GO:0007043">
    <property type="term" value="P:cell-cell junction assembly"/>
    <property type="evidence" value="ECO:0007669"/>
    <property type="project" value="TreeGrafter"/>
</dbReference>
<evidence type="ECO:0000256" key="12">
    <source>
        <dbReference type="ARBA" id="ARBA00022949"/>
    </source>
</evidence>
<dbReference type="FunFam" id="2.60.40.60:FF:000123">
    <property type="entry name" value="Protocadherin beta 4"/>
    <property type="match status" value="2"/>
</dbReference>
<protein>
    <recommendedName>
        <fullName evidence="3">Cadherin-5</fullName>
    </recommendedName>
    <alternativeName>
        <fullName evidence="16">Vascular endothelial cadherin</fullName>
    </alternativeName>
</protein>
<dbReference type="GO" id="GO:0005912">
    <property type="term" value="C:adherens junction"/>
    <property type="evidence" value="ECO:0007669"/>
    <property type="project" value="UniProtKB-SubCell"/>
</dbReference>
<dbReference type="InterPro" id="IPR002126">
    <property type="entry name" value="Cadherin-like_dom"/>
</dbReference>
<dbReference type="PRINTS" id="PR00205">
    <property type="entry name" value="CADHERIN"/>
</dbReference>
<evidence type="ECO:0000256" key="5">
    <source>
        <dbReference type="ARBA" id="ARBA00022685"/>
    </source>
</evidence>
<dbReference type="GeneID" id="117670309"/>
<dbReference type="InterPro" id="IPR039808">
    <property type="entry name" value="Cadherin"/>
</dbReference>
<dbReference type="Gene3D" id="2.60.40.60">
    <property type="entry name" value="Cadherins"/>
    <property type="match status" value="5"/>
</dbReference>
<dbReference type="PANTHER" id="PTHR24027">
    <property type="entry name" value="CADHERIN-23"/>
    <property type="match status" value="1"/>
</dbReference>
<dbReference type="InterPro" id="IPR015919">
    <property type="entry name" value="Cadherin-like_sf"/>
</dbReference>
<evidence type="ECO:0000256" key="11">
    <source>
        <dbReference type="ARBA" id="ARBA00022889"/>
    </source>
</evidence>
<dbReference type="CDD" id="cd11304">
    <property type="entry name" value="Cadherin_repeat"/>
    <property type="match status" value="5"/>
</dbReference>
<evidence type="ECO:0000256" key="20">
    <source>
        <dbReference type="SAM" id="Phobius"/>
    </source>
</evidence>
<reference evidence="24" key="1">
    <citation type="submission" date="2025-08" db="UniProtKB">
        <authorList>
            <consortium name="RefSeq"/>
        </authorList>
    </citation>
    <scope>IDENTIFICATION</scope>
    <source>
        <tissue evidence="24">Blood</tissue>
    </source>
</reference>
<dbReference type="Pfam" id="PF00028">
    <property type="entry name" value="Cadherin"/>
    <property type="match status" value="5"/>
</dbReference>
<dbReference type="InterPro" id="IPR000233">
    <property type="entry name" value="Cadherin_Y-type_LIR"/>
</dbReference>
<dbReference type="OMA" id="DCPIGIN"/>
<feature type="domain" description="Cadherin" evidence="22">
    <location>
        <begin position="369"/>
        <end position="473"/>
    </location>
</feature>
<dbReference type="Pfam" id="PF01049">
    <property type="entry name" value="CADH_Y-type_LIR"/>
    <property type="match status" value="1"/>
</dbReference>
<evidence type="ECO:0000256" key="19">
    <source>
        <dbReference type="RuleBase" id="RU004357"/>
    </source>
</evidence>
<dbReference type="RefSeq" id="XP_034281256.1">
    <property type="nucleotide sequence ID" value="XM_034425365.2"/>
</dbReference>
<accession>A0A6P9CQ97</accession>
<dbReference type="GO" id="GO:0034332">
    <property type="term" value="P:adherens junction organization"/>
    <property type="evidence" value="ECO:0007669"/>
    <property type="project" value="TreeGrafter"/>
</dbReference>
<feature type="domain" description="Cadherin" evidence="22">
    <location>
        <begin position="146"/>
        <end position="253"/>
    </location>
</feature>
<dbReference type="GO" id="GO:0005509">
    <property type="term" value="F:calcium ion binding"/>
    <property type="evidence" value="ECO:0007669"/>
    <property type="project" value="UniProtKB-UniRule"/>
</dbReference>
<organism evidence="23 24">
    <name type="scientific">Pantherophis guttatus</name>
    <name type="common">Corn snake</name>
    <name type="synonym">Elaphe guttata</name>
    <dbReference type="NCBI Taxonomy" id="94885"/>
    <lineage>
        <taxon>Eukaryota</taxon>
        <taxon>Metazoa</taxon>
        <taxon>Chordata</taxon>
        <taxon>Craniata</taxon>
        <taxon>Vertebrata</taxon>
        <taxon>Euteleostomi</taxon>
        <taxon>Lepidosauria</taxon>
        <taxon>Squamata</taxon>
        <taxon>Bifurcata</taxon>
        <taxon>Unidentata</taxon>
        <taxon>Episquamata</taxon>
        <taxon>Toxicofera</taxon>
        <taxon>Serpentes</taxon>
        <taxon>Colubroidea</taxon>
        <taxon>Colubridae</taxon>
        <taxon>Colubrinae</taxon>
        <taxon>Pantherophis</taxon>
    </lineage>
</organism>
<dbReference type="GO" id="GO:0045296">
    <property type="term" value="F:cadherin binding"/>
    <property type="evidence" value="ECO:0007669"/>
    <property type="project" value="TreeGrafter"/>
</dbReference>
<dbReference type="GO" id="GO:0016342">
    <property type="term" value="C:catenin complex"/>
    <property type="evidence" value="ECO:0007669"/>
    <property type="project" value="TreeGrafter"/>
</dbReference>
<dbReference type="GO" id="GO:0044331">
    <property type="term" value="P:cell-cell adhesion mediated by cadherin"/>
    <property type="evidence" value="ECO:0007669"/>
    <property type="project" value="TreeGrafter"/>
</dbReference>
<dbReference type="SMART" id="SM00112">
    <property type="entry name" value="CA"/>
    <property type="match status" value="5"/>
</dbReference>
<gene>
    <name evidence="24" type="primary">CDH5</name>
</gene>
<keyword evidence="14 20" id="KW-0472">Membrane</keyword>
<dbReference type="OrthoDB" id="6252479at2759"/>
<evidence type="ECO:0000256" key="2">
    <source>
        <dbReference type="ARBA" id="ARBA00004536"/>
    </source>
</evidence>
<dbReference type="InterPro" id="IPR027397">
    <property type="entry name" value="Catenin-bd_sf"/>
</dbReference>
<evidence type="ECO:0000256" key="14">
    <source>
        <dbReference type="ARBA" id="ARBA00023136"/>
    </source>
</evidence>
<evidence type="ECO:0000256" key="16">
    <source>
        <dbReference type="ARBA" id="ARBA00030559"/>
    </source>
</evidence>
<dbReference type="SUPFAM" id="SSF49313">
    <property type="entry name" value="Cadherin-like"/>
    <property type="match status" value="5"/>
</dbReference>
<dbReference type="AlphaFoldDB" id="A0A6P9CQ97"/>
<keyword evidence="9" id="KW-0677">Repeat</keyword>
<dbReference type="GO" id="GO:0016339">
    <property type="term" value="P:calcium-dependent cell-cell adhesion via plasma membrane cell adhesion molecules"/>
    <property type="evidence" value="ECO:0007669"/>
    <property type="project" value="TreeGrafter"/>
</dbReference>
<evidence type="ECO:0000256" key="15">
    <source>
        <dbReference type="ARBA" id="ARBA00023180"/>
    </source>
</evidence>
<keyword evidence="6 18" id="KW-0812">Transmembrane</keyword>
<evidence type="ECO:0000313" key="23">
    <source>
        <dbReference type="Proteomes" id="UP001652622"/>
    </source>
</evidence>
<feature type="signal peptide" evidence="21">
    <location>
        <begin position="1"/>
        <end position="20"/>
    </location>
</feature>
<feature type="chain" id="PRO_5028250275" description="Cadherin-5" evidence="21">
    <location>
        <begin position="21"/>
        <end position="777"/>
    </location>
</feature>
<dbReference type="FunFam" id="2.60.40.60:FF:000202">
    <property type="entry name" value="cadherin-8 isoform X4"/>
    <property type="match status" value="1"/>
</dbReference>
<evidence type="ECO:0000313" key="24">
    <source>
        <dbReference type="RefSeq" id="XP_034281256.1"/>
    </source>
</evidence>
<keyword evidence="7" id="KW-0479">Metal-binding</keyword>
<evidence type="ECO:0000256" key="21">
    <source>
        <dbReference type="SAM" id="SignalP"/>
    </source>
</evidence>
<evidence type="ECO:0000256" key="13">
    <source>
        <dbReference type="ARBA" id="ARBA00022989"/>
    </source>
</evidence>
<evidence type="ECO:0000256" key="9">
    <source>
        <dbReference type="ARBA" id="ARBA00022737"/>
    </source>
</evidence>
<dbReference type="PROSITE" id="PS50268">
    <property type="entry name" value="CADHERIN_2"/>
    <property type="match status" value="5"/>
</dbReference>
<dbReference type="Gene3D" id="4.10.900.10">
    <property type="entry name" value="TCF3-CBD (Catenin binding domain)"/>
    <property type="match status" value="1"/>
</dbReference>
<dbReference type="InterPro" id="IPR020894">
    <property type="entry name" value="Cadherin_CS"/>
</dbReference>
<dbReference type="GO" id="GO:0005923">
    <property type="term" value="C:bicellular tight junction"/>
    <property type="evidence" value="ECO:0007669"/>
    <property type="project" value="TreeGrafter"/>
</dbReference>
<evidence type="ECO:0000256" key="1">
    <source>
        <dbReference type="ARBA" id="ARBA00004251"/>
    </source>
</evidence>
<keyword evidence="13 20" id="KW-1133">Transmembrane helix</keyword>
<keyword evidence="10 17" id="KW-0106">Calcium</keyword>
<dbReference type="PROSITE" id="PS00232">
    <property type="entry name" value="CADHERIN_1"/>
    <property type="match status" value="2"/>
</dbReference>
<evidence type="ECO:0000256" key="8">
    <source>
        <dbReference type="ARBA" id="ARBA00022729"/>
    </source>
</evidence>
<feature type="domain" description="Cadherin" evidence="22">
    <location>
        <begin position="254"/>
        <end position="368"/>
    </location>
</feature>
<dbReference type="FunFam" id="4.10.900.10:FF:000001">
    <property type="entry name" value="Cadherin 2"/>
    <property type="match status" value="1"/>
</dbReference>
<dbReference type="FunFam" id="2.60.40.60:FF:000012">
    <property type="entry name" value="Cadherin 24"/>
    <property type="match status" value="1"/>
</dbReference>